<dbReference type="PANTHER" id="PTHR34227">
    <property type="entry name" value="CHAPERONE PROTEIN YCDY"/>
    <property type="match status" value="1"/>
</dbReference>
<dbReference type="RefSeq" id="WP_021258940.1">
    <property type="nucleotide sequence ID" value="NZ_LS992241.1"/>
</dbReference>
<dbReference type="SUPFAM" id="SSF89155">
    <property type="entry name" value="TorD-like"/>
    <property type="match status" value="1"/>
</dbReference>
<evidence type="ECO:0000313" key="3">
    <source>
        <dbReference type="Proteomes" id="UP000304148"/>
    </source>
</evidence>
<dbReference type="PANTHER" id="PTHR34227:SF1">
    <property type="entry name" value="DIMETHYL SULFOXIDE REDUCTASE CHAPERONE-RELATED"/>
    <property type="match status" value="1"/>
</dbReference>
<dbReference type="InterPro" id="IPR036411">
    <property type="entry name" value="TorD-like_sf"/>
</dbReference>
<reference evidence="3" key="1">
    <citation type="submission" date="2018-08" db="EMBL/GenBank/DDBJ databases">
        <authorList>
            <person name="Chevrot R."/>
        </authorList>
    </citation>
    <scope>NUCLEOTIDE SEQUENCE [LARGE SCALE GENOMIC DNA]</scope>
</reference>
<dbReference type="EMBL" id="LS992241">
    <property type="protein sequence ID" value="SYX86596.1"/>
    <property type="molecule type" value="Genomic_DNA"/>
</dbReference>
<evidence type="ECO:0008006" key="4">
    <source>
        <dbReference type="Google" id="ProtNLM"/>
    </source>
</evidence>
<proteinExistence type="predicted"/>
<gene>
    <name evidence="2" type="ORF">PBLR_15022</name>
</gene>
<dbReference type="Gene3D" id="1.10.3480.10">
    <property type="entry name" value="TorD-like"/>
    <property type="match status" value="1"/>
</dbReference>
<keyword evidence="1" id="KW-0143">Chaperone</keyword>
<accession>A0A383RJY7</accession>
<evidence type="ECO:0000256" key="1">
    <source>
        <dbReference type="ARBA" id="ARBA00023186"/>
    </source>
</evidence>
<dbReference type="Proteomes" id="UP000304148">
    <property type="component" value="Chromosome"/>
</dbReference>
<protein>
    <recommendedName>
        <fullName evidence="4">Anaerobic dehydrogenase</fullName>
    </recommendedName>
</protein>
<dbReference type="AlphaFoldDB" id="A0A383RJY7"/>
<organism evidence="2 3">
    <name type="scientific">Paenibacillus alvei</name>
    <name type="common">Bacillus alvei</name>
    <dbReference type="NCBI Taxonomy" id="44250"/>
    <lineage>
        <taxon>Bacteria</taxon>
        <taxon>Bacillati</taxon>
        <taxon>Bacillota</taxon>
        <taxon>Bacilli</taxon>
        <taxon>Bacillales</taxon>
        <taxon>Paenibacillaceae</taxon>
        <taxon>Paenibacillus</taxon>
    </lineage>
</organism>
<dbReference type="InterPro" id="IPR050289">
    <property type="entry name" value="TorD/DmsD_chaperones"/>
</dbReference>
<dbReference type="Pfam" id="PF02613">
    <property type="entry name" value="Nitrate_red_del"/>
    <property type="match status" value="1"/>
</dbReference>
<sequence length="226" mass="26106">MLLTAEQLEQWSGDTVERMETRKAAYQLLADFLGEVPTLDVIMAWRNGQELKLLSSGSEGAQKLCSMLTNMSINEMYAVYSSLRDEYLRLFGSSGQLPVAPCETMYRASEQMLPKSYAHDVRQMYAEFSLYFKKMNGEPDDHISIELEFMAVLIEKMMNNVASKERYERYMNGQREFVLDHLKSWAPRFAEDLAQHAEHPIYKAIGMLLREFIAKEAAWAEQMKIA</sequence>
<evidence type="ECO:0000313" key="2">
    <source>
        <dbReference type="EMBL" id="SYX86596.1"/>
    </source>
</evidence>
<dbReference type="InterPro" id="IPR020945">
    <property type="entry name" value="DMSO/NO3_reduct_chaperone"/>
</dbReference>
<name>A0A383RJY7_PAEAL</name>